<evidence type="ECO:0000256" key="2">
    <source>
        <dbReference type="ARBA" id="ARBA00022448"/>
    </source>
</evidence>
<evidence type="ECO:0000313" key="8">
    <source>
        <dbReference type="EMBL" id="QSG05715.1"/>
    </source>
</evidence>
<evidence type="ECO:0000259" key="7">
    <source>
        <dbReference type="Pfam" id="PF00127"/>
    </source>
</evidence>
<dbReference type="NCBIfam" id="TIGR03102">
    <property type="entry name" value="halo_cynanin"/>
    <property type="match status" value="1"/>
</dbReference>
<dbReference type="PROSITE" id="PS51257">
    <property type="entry name" value="PROKAR_LIPOPROTEIN"/>
    <property type="match status" value="1"/>
</dbReference>
<organism evidence="8 9">
    <name type="scientific">Halapricum desulfuricans</name>
    <dbReference type="NCBI Taxonomy" id="2841257"/>
    <lineage>
        <taxon>Archaea</taxon>
        <taxon>Methanobacteriati</taxon>
        <taxon>Methanobacteriota</taxon>
        <taxon>Stenosarchaea group</taxon>
        <taxon>Halobacteria</taxon>
        <taxon>Halobacteriales</taxon>
        <taxon>Haloarculaceae</taxon>
        <taxon>Halapricum</taxon>
    </lineage>
</organism>
<gene>
    <name evidence="8" type="primary">petE</name>
    <name evidence="8" type="ORF">HSR121_1371</name>
</gene>
<dbReference type="PANTHER" id="PTHR34192">
    <property type="entry name" value="PLASTOCYANIN MAJOR ISOFORM, CHLOROPLASTIC-RELATED"/>
    <property type="match status" value="1"/>
</dbReference>
<keyword evidence="2" id="KW-0813">Transport</keyword>
<dbReference type="PANTHER" id="PTHR34192:SF10">
    <property type="entry name" value="PLASTOCYANIN MAJOR ISOFORM, CHLOROPLASTIC-RELATED"/>
    <property type="match status" value="1"/>
</dbReference>
<evidence type="ECO:0000313" key="9">
    <source>
        <dbReference type="Proteomes" id="UP000663525"/>
    </source>
</evidence>
<dbReference type="Gene3D" id="2.60.40.420">
    <property type="entry name" value="Cupredoxins - blue copper proteins"/>
    <property type="match status" value="1"/>
</dbReference>
<feature type="domain" description="Blue (type 1) copper" evidence="7">
    <location>
        <begin position="69"/>
        <end position="149"/>
    </location>
</feature>
<dbReference type="InterPro" id="IPR008972">
    <property type="entry name" value="Cupredoxin"/>
</dbReference>
<dbReference type="InterPro" id="IPR028871">
    <property type="entry name" value="BlueCu_1_BS"/>
</dbReference>
<dbReference type="EMBL" id="CP064787">
    <property type="protein sequence ID" value="QSG05715.1"/>
    <property type="molecule type" value="Genomic_DNA"/>
</dbReference>
<keyword evidence="5" id="KW-0186">Copper</keyword>
<evidence type="ECO:0000256" key="5">
    <source>
        <dbReference type="ARBA" id="ARBA00023008"/>
    </source>
</evidence>
<evidence type="ECO:0000256" key="4">
    <source>
        <dbReference type="ARBA" id="ARBA00022982"/>
    </source>
</evidence>
<name>A0A897N4F3_9EURY</name>
<proteinExistence type="predicted"/>
<evidence type="ECO:0000256" key="1">
    <source>
        <dbReference type="ARBA" id="ARBA00004370"/>
    </source>
</evidence>
<comment type="subcellular location">
    <subcellularLocation>
        <location evidence="1">Membrane</location>
    </subcellularLocation>
</comment>
<dbReference type="InterPro" id="IPR017533">
    <property type="entry name" value="Halocyanin"/>
</dbReference>
<dbReference type="RefSeq" id="WP_229115527.1">
    <property type="nucleotide sequence ID" value="NZ_CP064787.1"/>
</dbReference>
<dbReference type="GO" id="GO:0005507">
    <property type="term" value="F:copper ion binding"/>
    <property type="evidence" value="ECO:0007669"/>
    <property type="project" value="InterPro"/>
</dbReference>
<dbReference type="Proteomes" id="UP000663525">
    <property type="component" value="Chromosome"/>
</dbReference>
<dbReference type="InterPro" id="IPR000923">
    <property type="entry name" value="BlueCu_1"/>
</dbReference>
<keyword evidence="6" id="KW-0472">Membrane</keyword>
<dbReference type="AlphaFoldDB" id="A0A897N4F3"/>
<keyword evidence="3" id="KW-0479">Metal-binding</keyword>
<reference evidence="8" key="1">
    <citation type="submission" date="2020-11" db="EMBL/GenBank/DDBJ databases">
        <title>Carbohydrate-dependent, anaerobic sulfur respiration: A novel catabolism in halophilic archaea.</title>
        <authorList>
            <person name="Sorokin D.Y."/>
            <person name="Messina E."/>
            <person name="Smedile F."/>
            <person name="La Cono V."/>
            <person name="Hallsworth J.E."/>
            <person name="Yakimov M.M."/>
        </authorList>
    </citation>
    <scope>NUCLEOTIDE SEQUENCE</scope>
    <source>
        <strain evidence="8">HSR12-1</strain>
    </source>
</reference>
<protein>
    <submittedName>
        <fullName evidence="8">Plastocyanin</fullName>
    </submittedName>
</protein>
<evidence type="ECO:0000256" key="6">
    <source>
        <dbReference type="ARBA" id="ARBA00023136"/>
    </source>
</evidence>
<dbReference type="Pfam" id="PF00127">
    <property type="entry name" value="Copper-bind"/>
    <property type="match status" value="1"/>
</dbReference>
<accession>A0A897N4F3</accession>
<dbReference type="SUPFAM" id="SSF49503">
    <property type="entry name" value="Cupredoxins"/>
    <property type="match status" value="1"/>
</dbReference>
<evidence type="ECO:0000256" key="3">
    <source>
        <dbReference type="ARBA" id="ARBA00022723"/>
    </source>
</evidence>
<dbReference type="GO" id="GO:0009055">
    <property type="term" value="F:electron transfer activity"/>
    <property type="evidence" value="ECO:0007669"/>
    <property type="project" value="InterPro"/>
</dbReference>
<keyword evidence="4" id="KW-0249">Electron transport</keyword>
<dbReference type="GeneID" id="68854975"/>
<dbReference type="PROSITE" id="PS00196">
    <property type="entry name" value="COPPER_BLUE"/>
    <property type="match status" value="1"/>
</dbReference>
<dbReference type="GO" id="GO:0016020">
    <property type="term" value="C:membrane"/>
    <property type="evidence" value="ECO:0007669"/>
    <property type="project" value="UniProtKB-SubCell"/>
</dbReference>
<sequence length="153" mass="16185">MVLSRRTYLALVGGTAAVAGCSTGGAQTPSYDAPTVPVPEEVRSYLSETGNFEGEALDLTDRDEVDVAVGAEGNSGNNAYSPPAVQISPGTTVVWEWIRGSHNVIDTGGAFESDLGTNLTFEHTFEDPGTYTYYCSPHRRYGMKGAVVVVESA</sequence>
<dbReference type="CDD" id="cd04220">
    <property type="entry name" value="Halocyanin"/>
    <property type="match status" value="1"/>
</dbReference>